<dbReference type="EMBL" id="AMBO01000345">
    <property type="protein sequence ID" value="EKD00239.1"/>
    <property type="molecule type" value="Genomic_DNA"/>
</dbReference>
<sequence length="287" mass="30706">MQQRPQHFIALPPAPLITALLSASYSSHCCLPKDHLFGQQPSHNTQRALETRKPLVRNTVSPTATSLPALDDSQPLTHPPTPSQIVAVVCRESPPLRPAPPSRLRLSDFFTNMSKLVSPSPALRSPIRGRSPAISAPHALHFQIPILPARTPPSLMKRISSSSTPNGYRSACSSGSVSSASSSTSDLHALCGSFSAPPPEQSLSPKIPCAPAPTPDDCDPDVHFPAMPAALPPRRPRLDRRDTPRPPISPEADRIVALALPASTLGLEIPDSPPNHTSAHRSLLYHP</sequence>
<dbReference type="HOGENOM" id="CLU_970397_0_0_1"/>
<evidence type="ECO:0000313" key="2">
    <source>
        <dbReference type="EMBL" id="EKD00239.1"/>
    </source>
</evidence>
<feature type="compositionally biased region" description="Low complexity" evidence="1">
    <location>
        <begin position="170"/>
        <end position="179"/>
    </location>
</feature>
<accession>K1WFA5</accession>
<proteinExistence type="predicted"/>
<keyword evidence="3" id="KW-1185">Reference proteome</keyword>
<comment type="caution">
    <text evidence="2">The sequence shown here is derived from an EMBL/GenBank/DDBJ whole genome shotgun (WGS) entry which is preliminary data.</text>
</comment>
<feature type="region of interest" description="Disordered" evidence="1">
    <location>
        <begin position="265"/>
        <end position="287"/>
    </location>
</feature>
<dbReference type="AlphaFoldDB" id="K1WFA5"/>
<evidence type="ECO:0000313" key="3">
    <source>
        <dbReference type="Proteomes" id="UP000006757"/>
    </source>
</evidence>
<feature type="region of interest" description="Disordered" evidence="1">
    <location>
        <begin position="192"/>
        <end position="253"/>
    </location>
</feature>
<dbReference type="Proteomes" id="UP000006757">
    <property type="component" value="Unassembled WGS sequence"/>
</dbReference>
<protein>
    <submittedName>
        <fullName evidence="2">Uncharacterized protein</fullName>
    </submittedName>
</protein>
<name>K1WFA5_TRIAC</name>
<dbReference type="InParanoid" id="K1WFA5"/>
<reference evidence="2 3" key="1">
    <citation type="journal article" date="2012" name="Eukaryot. Cell">
        <title>Genome sequence of the Trichosporon asahii environmental strain CBS 8904.</title>
        <authorList>
            <person name="Yang R.Y."/>
            <person name="Li H.T."/>
            <person name="Zhu H."/>
            <person name="Zhou G.P."/>
            <person name="Wang M."/>
            <person name="Wang L."/>
        </authorList>
    </citation>
    <scope>NUCLEOTIDE SEQUENCE [LARGE SCALE GENOMIC DNA]</scope>
    <source>
        <strain evidence="2 3">CBS 8904</strain>
    </source>
</reference>
<gene>
    <name evidence="2" type="ORF">A1Q2_05416</name>
</gene>
<feature type="region of interest" description="Disordered" evidence="1">
    <location>
        <begin position="158"/>
        <end position="179"/>
    </location>
</feature>
<evidence type="ECO:0000256" key="1">
    <source>
        <dbReference type="SAM" id="MobiDB-lite"/>
    </source>
</evidence>
<organism evidence="2 3">
    <name type="scientific">Trichosporon asahii var. asahii (strain CBS 8904)</name>
    <name type="common">Yeast</name>
    <dbReference type="NCBI Taxonomy" id="1220162"/>
    <lineage>
        <taxon>Eukaryota</taxon>
        <taxon>Fungi</taxon>
        <taxon>Dikarya</taxon>
        <taxon>Basidiomycota</taxon>
        <taxon>Agaricomycotina</taxon>
        <taxon>Tremellomycetes</taxon>
        <taxon>Trichosporonales</taxon>
        <taxon>Trichosporonaceae</taxon>
        <taxon>Trichosporon</taxon>
    </lineage>
</organism>